<evidence type="ECO:0000313" key="4">
    <source>
        <dbReference type="Proteomes" id="UP000070121"/>
    </source>
</evidence>
<dbReference type="STRING" id="1209931.A0A135V0U4"/>
<evidence type="ECO:0008006" key="5">
    <source>
        <dbReference type="Google" id="ProtNLM"/>
    </source>
</evidence>
<accession>A0A135V0U4</accession>
<feature type="chain" id="PRO_5007805580" description="Infection structure specific protein" evidence="2">
    <location>
        <begin position="18"/>
        <end position="220"/>
    </location>
</feature>
<feature type="compositionally biased region" description="Polar residues" evidence="1">
    <location>
        <begin position="148"/>
        <end position="159"/>
    </location>
</feature>
<dbReference type="AlphaFoldDB" id="A0A135V0U4"/>
<feature type="compositionally biased region" description="Low complexity" evidence="1">
    <location>
        <begin position="161"/>
        <end position="194"/>
    </location>
</feature>
<dbReference type="Proteomes" id="UP000070121">
    <property type="component" value="Unassembled WGS sequence"/>
</dbReference>
<comment type="caution">
    <text evidence="3">The sequence shown here is derived from an EMBL/GenBank/DDBJ whole genome shotgun (WGS) entry which is preliminary data.</text>
</comment>
<sequence>MRPIAFALLTFAYTTLASKLAEVEQRWASPRLNGRGNRDCFDAVTDHRTITTDFPSLPTAIPETITGIEVSDLIITNPCELPEATGWVGDVIASFSSNMQLWKDVHATELRSIASACSDVEVFNIATNAVTHFVRLCSTVLQMDSPHSTITTANTTPTGLSDPVSNSSPNTPSPDTATTATTTATGSSDAVGTGSQNVAVRETGAVLAAAAAAGMMIIAI</sequence>
<proteinExistence type="predicted"/>
<feature type="signal peptide" evidence="2">
    <location>
        <begin position="1"/>
        <end position="17"/>
    </location>
</feature>
<protein>
    <recommendedName>
        <fullName evidence="5">Infection structure specific protein</fullName>
    </recommendedName>
</protein>
<keyword evidence="2" id="KW-0732">Signal</keyword>
<evidence type="ECO:0000313" key="3">
    <source>
        <dbReference type="EMBL" id="KXH66212.1"/>
    </source>
</evidence>
<dbReference type="OrthoDB" id="4845881at2759"/>
<feature type="region of interest" description="Disordered" evidence="1">
    <location>
        <begin position="148"/>
        <end position="194"/>
    </location>
</feature>
<name>A0A135V0U4_9PEZI</name>
<evidence type="ECO:0000256" key="2">
    <source>
        <dbReference type="SAM" id="SignalP"/>
    </source>
</evidence>
<gene>
    <name evidence="3" type="ORF">CSAL01_11809</name>
</gene>
<dbReference type="EMBL" id="JFFI01000729">
    <property type="protein sequence ID" value="KXH66212.1"/>
    <property type="molecule type" value="Genomic_DNA"/>
</dbReference>
<organism evidence="3 4">
    <name type="scientific">Colletotrichum salicis</name>
    <dbReference type="NCBI Taxonomy" id="1209931"/>
    <lineage>
        <taxon>Eukaryota</taxon>
        <taxon>Fungi</taxon>
        <taxon>Dikarya</taxon>
        <taxon>Ascomycota</taxon>
        <taxon>Pezizomycotina</taxon>
        <taxon>Sordariomycetes</taxon>
        <taxon>Hypocreomycetidae</taxon>
        <taxon>Glomerellales</taxon>
        <taxon>Glomerellaceae</taxon>
        <taxon>Colletotrichum</taxon>
        <taxon>Colletotrichum acutatum species complex</taxon>
    </lineage>
</organism>
<reference evidence="3 4" key="1">
    <citation type="submission" date="2014-02" db="EMBL/GenBank/DDBJ databases">
        <title>The genome sequence of Colletotrichum salicis CBS 607.94.</title>
        <authorList>
            <person name="Baroncelli R."/>
            <person name="Thon M.R."/>
        </authorList>
    </citation>
    <scope>NUCLEOTIDE SEQUENCE [LARGE SCALE GENOMIC DNA]</scope>
    <source>
        <strain evidence="3 4">CBS 607.94</strain>
    </source>
</reference>
<evidence type="ECO:0000256" key="1">
    <source>
        <dbReference type="SAM" id="MobiDB-lite"/>
    </source>
</evidence>
<keyword evidence="4" id="KW-1185">Reference proteome</keyword>